<reference evidence="2 3" key="1">
    <citation type="submission" date="2021-02" db="EMBL/GenBank/DDBJ databases">
        <authorList>
            <person name="Park J.-S."/>
        </authorList>
    </citation>
    <scope>NUCLEOTIDE SEQUENCE [LARGE SCALE GENOMIC DNA]</scope>
    <source>
        <strain evidence="2 3">188UL20-2</strain>
    </source>
</reference>
<dbReference type="InterPro" id="IPR012334">
    <property type="entry name" value="Pectin_lyas_fold"/>
</dbReference>
<protein>
    <recommendedName>
        <fullName evidence="4">Right-handed parallel beta-helix repeat-containing protein</fullName>
    </recommendedName>
</protein>
<keyword evidence="3" id="KW-1185">Reference proteome</keyword>
<dbReference type="EMBL" id="JAFEUM010000001">
    <property type="protein sequence ID" value="MBM7035207.1"/>
    <property type="molecule type" value="Genomic_DNA"/>
</dbReference>
<keyword evidence="1" id="KW-1133">Transmembrane helix</keyword>
<organism evidence="2 3">
    <name type="scientific">Vibrio ulleungensis</name>
    <dbReference type="NCBI Taxonomy" id="2807619"/>
    <lineage>
        <taxon>Bacteria</taxon>
        <taxon>Pseudomonadati</taxon>
        <taxon>Pseudomonadota</taxon>
        <taxon>Gammaproteobacteria</taxon>
        <taxon>Vibrionales</taxon>
        <taxon>Vibrionaceae</taxon>
        <taxon>Vibrio</taxon>
    </lineage>
</organism>
<gene>
    <name evidence="2" type="ORF">JQC93_02205</name>
</gene>
<accession>A0ABS2HGI8</accession>
<evidence type="ECO:0000313" key="3">
    <source>
        <dbReference type="Proteomes" id="UP000809621"/>
    </source>
</evidence>
<proteinExistence type="predicted"/>
<dbReference type="RefSeq" id="WP_205156825.1">
    <property type="nucleotide sequence ID" value="NZ_JAFEUM010000001.1"/>
</dbReference>
<dbReference type="Gene3D" id="2.160.20.10">
    <property type="entry name" value="Single-stranded right-handed beta-helix, Pectin lyase-like"/>
    <property type="match status" value="1"/>
</dbReference>
<evidence type="ECO:0008006" key="4">
    <source>
        <dbReference type="Google" id="ProtNLM"/>
    </source>
</evidence>
<sequence>MSFSSFTQSRFYRALKVYLISSSVVLHLLVVVILVQFVSGFLASGPTFAKALSNNGNNIKQNYPSLEPLGSMMLSVADKQGASDYYAVPFDVSDWPSVGPRELSYTEMVPKSLHDAFLYVSNVKELELALRNAKPRSVIVVKPGVYLLKSKRVGLSKVDTTAETPIYLVAEKTGAVTIELDTSEGFYVDKPHWHFMGINFKGVCASDSRCHHAFHVVGGGSFFHLAHSQLVDFSSAIKVNEYKGVYPDSGVIAYNHIYNTHPRNTRAPVNPINMDQGNDWIATHNIIRDFLKYGGNRISYGAYFKGGAVGGEISNNLVICETSESRARGSIVGLSLGGGGMNIKHRRENSEFETKDIIVRNNLVMHCTDVGLYVNRGQDSLIYNNTFYNTYGLDLRFPESSGNNVFNNVINGKIRKRDNGTGKLSNNVVFDRDYWSGKNRLQQIYSEPQNGKLEILNPEAVEALMDTTEIPLDQQESFSDFCGQPITPPLLAGAIQLGSRCFGSKE</sequence>
<keyword evidence="1" id="KW-0812">Transmembrane</keyword>
<comment type="caution">
    <text evidence="2">The sequence shown here is derived from an EMBL/GenBank/DDBJ whole genome shotgun (WGS) entry which is preliminary data.</text>
</comment>
<evidence type="ECO:0000256" key="1">
    <source>
        <dbReference type="SAM" id="Phobius"/>
    </source>
</evidence>
<name>A0ABS2HGI8_9VIBR</name>
<evidence type="ECO:0000313" key="2">
    <source>
        <dbReference type="EMBL" id="MBM7035207.1"/>
    </source>
</evidence>
<feature type="transmembrane region" description="Helical" evidence="1">
    <location>
        <begin position="17"/>
        <end position="43"/>
    </location>
</feature>
<keyword evidence="1" id="KW-0472">Membrane</keyword>
<dbReference type="Proteomes" id="UP000809621">
    <property type="component" value="Unassembled WGS sequence"/>
</dbReference>
<dbReference type="SUPFAM" id="SSF51126">
    <property type="entry name" value="Pectin lyase-like"/>
    <property type="match status" value="1"/>
</dbReference>
<dbReference type="InterPro" id="IPR011050">
    <property type="entry name" value="Pectin_lyase_fold/virulence"/>
</dbReference>